<dbReference type="EMBL" id="JACXWD010000025">
    <property type="protein sequence ID" value="MBD3868212.1"/>
    <property type="molecule type" value="Genomic_DNA"/>
</dbReference>
<feature type="domain" description="SnoaL-like" evidence="1">
    <location>
        <begin position="12"/>
        <end position="113"/>
    </location>
</feature>
<protein>
    <submittedName>
        <fullName evidence="2">Nuclear transport factor 2 family protein</fullName>
    </submittedName>
</protein>
<dbReference type="InterPro" id="IPR037401">
    <property type="entry name" value="SnoaL-like"/>
</dbReference>
<dbReference type="Proteomes" id="UP000648239">
    <property type="component" value="Unassembled WGS sequence"/>
</dbReference>
<gene>
    <name evidence="2" type="ORF">IFK94_08800</name>
</gene>
<evidence type="ECO:0000313" key="2">
    <source>
        <dbReference type="EMBL" id="MBD3868212.1"/>
    </source>
</evidence>
<name>A0A8J6XT44_9BACT</name>
<comment type="caution">
    <text evidence="2">The sequence shown here is derived from an EMBL/GenBank/DDBJ whole genome shotgun (WGS) entry which is preliminary data.</text>
</comment>
<accession>A0A8J6XT44</accession>
<evidence type="ECO:0000259" key="1">
    <source>
        <dbReference type="Pfam" id="PF12680"/>
    </source>
</evidence>
<dbReference type="SUPFAM" id="SSF54427">
    <property type="entry name" value="NTF2-like"/>
    <property type="match status" value="1"/>
</dbReference>
<dbReference type="InterPro" id="IPR032710">
    <property type="entry name" value="NTF2-like_dom_sf"/>
</dbReference>
<dbReference type="AlphaFoldDB" id="A0A8J6XT44"/>
<dbReference type="Pfam" id="PF12680">
    <property type="entry name" value="SnoaL_2"/>
    <property type="match status" value="1"/>
</dbReference>
<proteinExistence type="predicted"/>
<organism evidence="2 3">
    <name type="scientific">Candidatus Polarisedimenticola svalbardensis</name>
    <dbReference type="NCBI Taxonomy" id="2886004"/>
    <lineage>
        <taxon>Bacteria</taxon>
        <taxon>Pseudomonadati</taxon>
        <taxon>Acidobacteriota</taxon>
        <taxon>Candidatus Polarisedimenticolia</taxon>
        <taxon>Candidatus Polarisedimenticolales</taxon>
        <taxon>Candidatus Polarisedimenticolaceae</taxon>
        <taxon>Candidatus Polarisedimenticola</taxon>
    </lineage>
</organism>
<evidence type="ECO:0000313" key="3">
    <source>
        <dbReference type="Proteomes" id="UP000648239"/>
    </source>
</evidence>
<dbReference type="Gene3D" id="3.10.450.50">
    <property type="match status" value="1"/>
</dbReference>
<sequence length="129" mass="14806">MSAQMNMTLAKAVWDALSVGDVEVLDELLAENLQWHVPGKHRLSGTKTSRDQVLDYLGTLGEETDVYDLQLRDILVNDDRGLILYHVTGERDGRKLDTYQMLLFQVEDNRIIEAWSNPFDQHAVDNFWG</sequence>
<reference evidence="2 3" key="1">
    <citation type="submission" date="2020-08" db="EMBL/GenBank/DDBJ databases">
        <title>Acidobacteriota in marine sediments use diverse sulfur dissimilation pathways.</title>
        <authorList>
            <person name="Wasmund K."/>
        </authorList>
    </citation>
    <scope>NUCLEOTIDE SEQUENCE [LARGE SCALE GENOMIC DNA]</scope>
    <source>
        <strain evidence="2">MAG AM4</strain>
    </source>
</reference>